<accession>A0A4Y2UXF9</accession>
<sequence length="182" mass="20793">MLIDWDRLGARTSLEFYPLCSIKNESLILHQGLKNVAGTSWGLSKNNRRQLYLTVVEKVILYASAARTHNITARQHKLLSSIQRKFLLNITGAHNTTPTAALQVIEGLMPLHIKAKMQSTLVRVGRLGRNCEVSTLTMKAMSSHQHHQQYTLHFLAWKIESHLGDKVLPIERQMKYIQMAQR</sequence>
<evidence type="ECO:0000313" key="1">
    <source>
        <dbReference type="EMBL" id="GBO17705.1"/>
    </source>
</evidence>
<dbReference type="EMBL" id="BGPR01041437">
    <property type="protein sequence ID" value="GBO17708.1"/>
    <property type="molecule type" value="Genomic_DNA"/>
</dbReference>
<comment type="caution">
    <text evidence="1">The sequence shown here is derived from an EMBL/GenBank/DDBJ whole genome shotgun (WGS) entry which is preliminary data.</text>
</comment>
<dbReference type="AlphaFoldDB" id="A0A4Y2UXF9"/>
<dbReference type="OrthoDB" id="6437115at2759"/>
<dbReference type="EMBL" id="BGPR01041435">
    <property type="protein sequence ID" value="GBO17705.1"/>
    <property type="molecule type" value="Genomic_DNA"/>
</dbReference>
<organism evidence="1 5">
    <name type="scientific">Araneus ventricosus</name>
    <name type="common">Orbweaver spider</name>
    <name type="synonym">Epeira ventricosa</name>
    <dbReference type="NCBI Taxonomy" id="182803"/>
    <lineage>
        <taxon>Eukaryota</taxon>
        <taxon>Metazoa</taxon>
        <taxon>Ecdysozoa</taxon>
        <taxon>Arthropoda</taxon>
        <taxon>Chelicerata</taxon>
        <taxon>Arachnida</taxon>
        <taxon>Araneae</taxon>
        <taxon>Araneomorphae</taxon>
        <taxon>Entelegynae</taxon>
        <taxon>Araneoidea</taxon>
        <taxon>Araneidae</taxon>
        <taxon>Araneus</taxon>
    </lineage>
</organism>
<evidence type="ECO:0000313" key="2">
    <source>
        <dbReference type="EMBL" id="GBO17708.1"/>
    </source>
</evidence>
<evidence type="ECO:0000313" key="4">
    <source>
        <dbReference type="EMBL" id="GBO17719.1"/>
    </source>
</evidence>
<proteinExistence type="predicted"/>
<keyword evidence="5" id="KW-1185">Reference proteome</keyword>
<dbReference type="EMBL" id="BGPR01041445">
    <property type="protein sequence ID" value="GBO17716.1"/>
    <property type="molecule type" value="Genomic_DNA"/>
</dbReference>
<reference evidence="1 5" key="1">
    <citation type="journal article" date="2019" name="Sci. Rep.">
        <title>Orb-weaving spider Araneus ventricosus genome elucidates the spidroin gene catalogue.</title>
        <authorList>
            <person name="Kono N."/>
            <person name="Nakamura H."/>
            <person name="Ohtoshi R."/>
            <person name="Moran D.A.P."/>
            <person name="Shinohara A."/>
            <person name="Yoshida Y."/>
            <person name="Fujiwara M."/>
            <person name="Mori M."/>
            <person name="Tomita M."/>
            <person name="Arakawa K."/>
        </authorList>
    </citation>
    <scope>NUCLEOTIDE SEQUENCE [LARGE SCALE GENOMIC DNA]</scope>
</reference>
<dbReference type="EMBL" id="BGPR01041449">
    <property type="protein sequence ID" value="GBO17719.1"/>
    <property type="molecule type" value="Genomic_DNA"/>
</dbReference>
<evidence type="ECO:0000313" key="5">
    <source>
        <dbReference type="Proteomes" id="UP000499080"/>
    </source>
</evidence>
<dbReference type="Proteomes" id="UP000499080">
    <property type="component" value="Unassembled WGS sequence"/>
</dbReference>
<evidence type="ECO:0000313" key="3">
    <source>
        <dbReference type="EMBL" id="GBO17716.1"/>
    </source>
</evidence>
<name>A0A4Y2UXF9_ARAVE</name>
<gene>
    <name evidence="1" type="ORF">AVEN_18485_1</name>
    <name evidence="4" type="ORF">AVEN_186952_1</name>
    <name evidence="3" type="ORF">AVEN_23395_1</name>
    <name evidence="2" type="ORF">AVEN_80576_1</name>
</gene>
<protein>
    <submittedName>
        <fullName evidence="1">Uncharacterized protein</fullName>
    </submittedName>
</protein>